<keyword evidence="13" id="KW-1185">Reference proteome</keyword>
<evidence type="ECO:0000256" key="1">
    <source>
        <dbReference type="ARBA" id="ARBA00004613"/>
    </source>
</evidence>
<dbReference type="GO" id="GO:0005765">
    <property type="term" value="C:lysosomal membrane"/>
    <property type="evidence" value="ECO:0007669"/>
    <property type="project" value="UniProtKB-SubCell"/>
</dbReference>
<evidence type="ECO:0000256" key="4">
    <source>
        <dbReference type="ARBA" id="ARBA00022729"/>
    </source>
</evidence>
<feature type="chain" id="PRO_5023008616" evidence="11">
    <location>
        <begin position="24"/>
        <end position="521"/>
    </location>
</feature>
<dbReference type="Proteomes" id="UP000325081">
    <property type="component" value="Unassembled WGS sequence"/>
</dbReference>
<evidence type="ECO:0000256" key="11">
    <source>
        <dbReference type="SAM" id="SignalP"/>
    </source>
</evidence>
<feature type="signal peptide" evidence="11">
    <location>
        <begin position="1"/>
        <end position="23"/>
    </location>
</feature>
<dbReference type="GO" id="GO:0004566">
    <property type="term" value="F:beta-glucuronidase activity"/>
    <property type="evidence" value="ECO:0007669"/>
    <property type="project" value="TreeGrafter"/>
</dbReference>
<dbReference type="FunFam" id="3.20.20.80:FF:000023">
    <property type="entry name" value="heparanase-like protein 3"/>
    <property type="match status" value="1"/>
</dbReference>
<proteinExistence type="inferred from homology"/>
<keyword evidence="5" id="KW-0378">Hydrolase</keyword>
<dbReference type="InterPro" id="IPR017853">
    <property type="entry name" value="GH"/>
</dbReference>
<evidence type="ECO:0000256" key="10">
    <source>
        <dbReference type="ARBA" id="ARBA00055929"/>
    </source>
</evidence>
<name>A0A5A7QQ53_STRAF</name>
<evidence type="ECO:0000256" key="7">
    <source>
        <dbReference type="ARBA" id="ARBA00023180"/>
    </source>
</evidence>
<dbReference type="GO" id="GO:0009505">
    <property type="term" value="C:plant-type cell wall"/>
    <property type="evidence" value="ECO:0007669"/>
    <property type="project" value="TreeGrafter"/>
</dbReference>
<keyword evidence="4 11" id="KW-0732">Signal</keyword>
<comment type="similarity">
    <text evidence="2">Belongs to the glycosyl hydrolase 79 family.</text>
</comment>
<keyword evidence="7" id="KW-0325">Glycoprotein</keyword>
<keyword evidence="3" id="KW-0964">Secreted</keyword>
<evidence type="ECO:0000256" key="2">
    <source>
        <dbReference type="ARBA" id="ARBA00009800"/>
    </source>
</evidence>
<accession>A0A5A7QQ53</accession>
<dbReference type="SUPFAM" id="SSF51445">
    <property type="entry name" value="(Trans)glycosidases"/>
    <property type="match status" value="1"/>
</dbReference>
<dbReference type="Pfam" id="PF03662">
    <property type="entry name" value="Glyco_hydro_79n"/>
    <property type="match status" value="1"/>
</dbReference>
<protein>
    <submittedName>
        <fullName evidence="12">Heparanase</fullName>
    </submittedName>
</protein>
<evidence type="ECO:0000256" key="5">
    <source>
        <dbReference type="ARBA" id="ARBA00022801"/>
    </source>
</evidence>
<comment type="subcellular location">
    <subcellularLocation>
        <location evidence="9">Lysosome membrane</location>
        <topology evidence="9">Peripheral membrane protein</topology>
    </subcellularLocation>
    <subcellularLocation>
        <location evidence="1">Secreted</location>
    </subcellularLocation>
</comment>
<gene>
    <name evidence="12" type="ORF">STAS_24067</name>
</gene>
<dbReference type="InterPro" id="IPR005199">
    <property type="entry name" value="Glyco_hydro_79"/>
</dbReference>
<keyword evidence="6" id="KW-0472">Membrane</keyword>
<dbReference type="GO" id="GO:0005576">
    <property type="term" value="C:extracellular region"/>
    <property type="evidence" value="ECO:0007669"/>
    <property type="project" value="UniProtKB-SubCell"/>
</dbReference>
<organism evidence="12 13">
    <name type="scientific">Striga asiatica</name>
    <name type="common">Asiatic witchweed</name>
    <name type="synonym">Buchnera asiatica</name>
    <dbReference type="NCBI Taxonomy" id="4170"/>
    <lineage>
        <taxon>Eukaryota</taxon>
        <taxon>Viridiplantae</taxon>
        <taxon>Streptophyta</taxon>
        <taxon>Embryophyta</taxon>
        <taxon>Tracheophyta</taxon>
        <taxon>Spermatophyta</taxon>
        <taxon>Magnoliopsida</taxon>
        <taxon>eudicotyledons</taxon>
        <taxon>Gunneridae</taxon>
        <taxon>Pentapetalae</taxon>
        <taxon>asterids</taxon>
        <taxon>lamiids</taxon>
        <taxon>Lamiales</taxon>
        <taxon>Orobanchaceae</taxon>
        <taxon>Buchnereae</taxon>
        <taxon>Striga</taxon>
    </lineage>
</organism>
<dbReference type="Gene3D" id="3.20.20.80">
    <property type="entry name" value="Glycosidases"/>
    <property type="match status" value="1"/>
</dbReference>
<reference evidence="13" key="1">
    <citation type="journal article" date="2019" name="Curr. Biol.">
        <title>Genome Sequence of Striga asiatica Provides Insight into the Evolution of Plant Parasitism.</title>
        <authorList>
            <person name="Yoshida S."/>
            <person name="Kim S."/>
            <person name="Wafula E.K."/>
            <person name="Tanskanen J."/>
            <person name="Kim Y.M."/>
            <person name="Honaas L."/>
            <person name="Yang Z."/>
            <person name="Spallek T."/>
            <person name="Conn C.E."/>
            <person name="Ichihashi Y."/>
            <person name="Cheong K."/>
            <person name="Cui S."/>
            <person name="Der J.P."/>
            <person name="Gundlach H."/>
            <person name="Jiao Y."/>
            <person name="Hori C."/>
            <person name="Ishida J.K."/>
            <person name="Kasahara H."/>
            <person name="Kiba T."/>
            <person name="Kim M.S."/>
            <person name="Koo N."/>
            <person name="Laohavisit A."/>
            <person name="Lee Y.H."/>
            <person name="Lumba S."/>
            <person name="McCourt P."/>
            <person name="Mortimer J.C."/>
            <person name="Mutuku J.M."/>
            <person name="Nomura T."/>
            <person name="Sasaki-Sekimoto Y."/>
            <person name="Seto Y."/>
            <person name="Wang Y."/>
            <person name="Wakatake T."/>
            <person name="Sakakibara H."/>
            <person name="Demura T."/>
            <person name="Yamaguchi S."/>
            <person name="Yoneyama K."/>
            <person name="Manabe R.I."/>
            <person name="Nelson D.C."/>
            <person name="Schulman A.H."/>
            <person name="Timko M.P."/>
            <person name="dePamphilis C.W."/>
            <person name="Choi D."/>
            <person name="Shirasu K."/>
        </authorList>
    </citation>
    <scope>NUCLEOTIDE SEQUENCE [LARGE SCALE GENOMIC DNA]</scope>
    <source>
        <strain evidence="13">cv. UVA1</strain>
    </source>
</reference>
<evidence type="ECO:0000256" key="6">
    <source>
        <dbReference type="ARBA" id="ARBA00023136"/>
    </source>
</evidence>
<evidence type="ECO:0000313" key="13">
    <source>
        <dbReference type="Proteomes" id="UP000325081"/>
    </source>
</evidence>
<evidence type="ECO:0000313" key="12">
    <source>
        <dbReference type="EMBL" id="GER47002.1"/>
    </source>
</evidence>
<dbReference type="PANTHER" id="PTHR14363:SF17">
    <property type="entry name" value="HEPARANASE-LIKE PROTEIN 3"/>
    <property type="match status" value="1"/>
</dbReference>
<dbReference type="PANTHER" id="PTHR14363">
    <property type="entry name" value="HEPARANASE-RELATED"/>
    <property type="match status" value="1"/>
</dbReference>
<evidence type="ECO:0000256" key="8">
    <source>
        <dbReference type="ARBA" id="ARBA00023228"/>
    </source>
</evidence>
<dbReference type="OrthoDB" id="726732at2759"/>
<keyword evidence="8" id="KW-0458">Lysosome</keyword>
<dbReference type="AlphaFoldDB" id="A0A5A7QQ53"/>
<dbReference type="EMBL" id="BKCP01007737">
    <property type="protein sequence ID" value="GER47002.1"/>
    <property type="molecule type" value="Genomic_DNA"/>
</dbReference>
<evidence type="ECO:0000256" key="9">
    <source>
        <dbReference type="ARBA" id="ARBA00023765"/>
    </source>
</evidence>
<evidence type="ECO:0000256" key="3">
    <source>
        <dbReference type="ARBA" id="ARBA00022525"/>
    </source>
</evidence>
<sequence>MGLLARVLPCCVVIVCLMRFVCGDCMVVDGTVLIDGENYIAETDENFVCANLDLWPGDDKCDYGTCSWGMASLLNVDLNNVILFNAIKAFSPLRMRLGGTLQDRLIYQTRNIPCVPFIRNTSQLFNFTEGCLSLSRWDELNTFISRAGAIPIFGLNALNGKIIWRGKNARGPWDSTNAAELIRYTAKKGYNVHGWELGNELGGRPVLGVAIGANPYASDTAALRDLIKEIYEGSRDKPLVIAPGAIFEPNWFDRYVPKTNGTLDVITHHTYPLGPGSESDTNLMDRILNATALDEGAEVLRRLHEILKKSETSTVAWIGESGGVYNSGRDGITNTFLFSFWYLDHMGFASIYDTKVYCRQTLVGGNYGLLNTTTFVPNPDYYSALLWHRLMGKQVLSTKFRGTKSIRAYAHCAKPSKGITILLINLDGETKVRAKLDYNSKHVSEGPNNERLYREEYHLSPFEGNLQSQTVLLNGEALTVGPSGAIPTLKPVRVASSGPVTVYPHTIVFIHVPNFKVPACK</sequence>
<comment type="caution">
    <text evidence="12">The sequence shown here is derived from an EMBL/GenBank/DDBJ whole genome shotgun (WGS) entry which is preliminary data.</text>
</comment>
<comment type="function">
    <text evidence="10">Endoglycosidase which is a cell surface and extracellular matrix-degrading enzyme. Cleaves heparan sulfate proteoglycans (HSPGs) into heparan sulfate side chains and core proteoglycans.</text>
</comment>